<gene>
    <name evidence="2" type="ORF">OLC1_LOCUS16927</name>
</gene>
<dbReference type="Proteomes" id="UP001161247">
    <property type="component" value="Chromosome 6"/>
</dbReference>
<evidence type="ECO:0000313" key="3">
    <source>
        <dbReference type="Proteomes" id="UP001161247"/>
    </source>
</evidence>
<evidence type="ECO:0000313" key="2">
    <source>
        <dbReference type="EMBL" id="CAI9108939.1"/>
    </source>
</evidence>
<dbReference type="AlphaFoldDB" id="A0AAV1DMH3"/>
<name>A0AAV1DMH3_OLDCO</name>
<organism evidence="2 3">
    <name type="scientific">Oldenlandia corymbosa var. corymbosa</name>
    <dbReference type="NCBI Taxonomy" id="529605"/>
    <lineage>
        <taxon>Eukaryota</taxon>
        <taxon>Viridiplantae</taxon>
        <taxon>Streptophyta</taxon>
        <taxon>Embryophyta</taxon>
        <taxon>Tracheophyta</taxon>
        <taxon>Spermatophyta</taxon>
        <taxon>Magnoliopsida</taxon>
        <taxon>eudicotyledons</taxon>
        <taxon>Gunneridae</taxon>
        <taxon>Pentapetalae</taxon>
        <taxon>asterids</taxon>
        <taxon>lamiids</taxon>
        <taxon>Gentianales</taxon>
        <taxon>Rubiaceae</taxon>
        <taxon>Rubioideae</taxon>
        <taxon>Spermacoceae</taxon>
        <taxon>Hedyotis-Oldenlandia complex</taxon>
        <taxon>Oldenlandia</taxon>
    </lineage>
</organism>
<reference evidence="2" key="1">
    <citation type="submission" date="2023-03" db="EMBL/GenBank/DDBJ databases">
        <authorList>
            <person name="Julca I."/>
        </authorList>
    </citation>
    <scope>NUCLEOTIDE SEQUENCE</scope>
</reference>
<proteinExistence type="predicted"/>
<evidence type="ECO:0000256" key="1">
    <source>
        <dbReference type="SAM" id="MobiDB-lite"/>
    </source>
</evidence>
<sequence>MDGLMVEVAPPMSVEDVATESSPAALQTLTAHQPLAANIIPVVAAEIQHQSSAILKVAAGSEGIAASSEEEIRPLEIPLTSRLKQNTAASATSAQSTPSDPNFQF</sequence>
<feature type="region of interest" description="Disordered" evidence="1">
    <location>
        <begin position="86"/>
        <end position="105"/>
    </location>
</feature>
<keyword evidence="3" id="KW-1185">Reference proteome</keyword>
<accession>A0AAV1DMH3</accession>
<feature type="compositionally biased region" description="Low complexity" evidence="1">
    <location>
        <begin position="87"/>
        <end position="99"/>
    </location>
</feature>
<dbReference type="EMBL" id="OX459123">
    <property type="protein sequence ID" value="CAI9108939.1"/>
    <property type="molecule type" value="Genomic_DNA"/>
</dbReference>
<protein>
    <submittedName>
        <fullName evidence="2">OLC1v1008651C1</fullName>
    </submittedName>
</protein>